<organism evidence="1 2">
    <name type="scientific">Trichonephila clavata</name>
    <name type="common">Joro spider</name>
    <name type="synonym">Nephila clavata</name>
    <dbReference type="NCBI Taxonomy" id="2740835"/>
    <lineage>
        <taxon>Eukaryota</taxon>
        <taxon>Metazoa</taxon>
        <taxon>Ecdysozoa</taxon>
        <taxon>Arthropoda</taxon>
        <taxon>Chelicerata</taxon>
        <taxon>Arachnida</taxon>
        <taxon>Araneae</taxon>
        <taxon>Araneomorphae</taxon>
        <taxon>Entelegynae</taxon>
        <taxon>Araneoidea</taxon>
        <taxon>Nephilidae</taxon>
        <taxon>Trichonephila</taxon>
    </lineage>
</organism>
<gene>
    <name evidence="1" type="ORF">TNCT_327171</name>
</gene>
<dbReference type="Proteomes" id="UP000887116">
    <property type="component" value="Unassembled WGS sequence"/>
</dbReference>
<dbReference type="EMBL" id="BMAO01005765">
    <property type="protein sequence ID" value="GFR03795.1"/>
    <property type="molecule type" value="Genomic_DNA"/>
</dbReference>
<name>A0A8X6IFL9_TRICU</name>
<keyword evidence="2" id="KW-1185">Reference proteome</keyword>
<sequence length="89" mass="10552">MHILALSIEEPIIDGEHPDPIVSPSDKYLSCHVILMLLDDKSTRYRLQPIRNFIYLPTMTVCHMPGRETYYFLLWRHVNVEKKLPAKRF</sequence>
<evidence type="ECO:0000313" key="1">
    <source>
        <dbReference type="EMBL" id="GFR03795.1"/>
    </source>
</evidence>
<dbReference type="AlphaFoldDB" id="A0A8X6IFL9"/>
<proteinExistence type="predicted"/>
<reference evidence="1" key="1">
    <citation type="submission" date="2020-07" db="EMBL/GenBank/DDBJ databases">
        <title>Multicomponent nature underlies the extraordinary mechanical properties of spider dragline silk.</title>
        <authorList>
            <person name="Kono N."/>
            <person name="Nakamura H."/>
            <person name="Mori M."/>
            <person name="Yoshida Y."/>
            <person name="Ohtoshi R."/>
            <person name="Malay A.D."/>
            <person name="Moran D.A.P."/>
            <person name="Tomita M."/>
            <person name="Numata K."/>
            <person name="Arakawa K."/>
        </authorList>
    </citation>
    <scope>NUCLEOTIDE SEQUENCE</scope>
</reference>
<evidence type="ECO:0000313" key="2">
    <source>
        <dbReference type="Proteomes" id="UP000887116"/>
    </source>
</evidence>
<accession>A0A8X6IFL9</accession>
<comment type="caution">
    <text evidence="1">The sequence shown here is derived from an EMBL/GenBank/DDBJ whole genome shotgun (WGS) entry which is preliminary data.</text>
</comment>
<protein>
    <submittedName>
        <fullName evidence="1">Uncharacterized protein</fullName>
    </submittedName>
</protein>